<keyword evidence="7" id="KW-1185">Reference proteome</keyword>
<dbReference type="PANTHER" id="PTHR37482:SF1">
    <property type="entry name" value="OUTER MEMBRANE PROTEIN ASSEMBLY FACTOR BAME"/>
    <property type="match status" value="1"/>
</dbReference>
<comment type="subcellular location">
    <subcellularLocation>
        <location evidence="4">Cell outer membrane</location>
    </subcellularLocation>
</comment>
<evidence type="ECO:0000256" key="1">
    <source>
        <dbReference type="ARBA" id="ARBA00022729"/>
    </source>
</evidence>
<protein>
    <recommendedName>
        <fullName evidence="4">Outer membrane protein assembly factor BamE</fullName>
    </recommendedName>
</protein>
<evidence type="ECO:0000256" key="2">
    <source>
        <dbReference type="ARBA" id="ARBA00023136"/>
    </source>
</evidence>
<sequence length="142" mass="16219">MAKFTQLTRFTAKCKTTLRTLFIGAFVTAGLASLSACSYLEPYKAPTVQGNIMTPESVNLLQVGLTQGQVRELLGPPMGSNPFNPLHWEYIYYSTAETKNKKRVRKHLVLNFDQNKFLSNWKQQDLQVELKEDKSWLGLGWF</sequence>
<dbReference type="InterPro" id="IPR037873">
    <property type="entry name" value="BamE-like"/>
</dbReference>
<dbReference type="Pfam" id="PF04355">
    <property type="entry name" value="BamE"/>
    <property type="match status" value="1"/>
</dbReference>
<organism evidence="6 7">
    <name type="scientific">Thiomicrorhabdus sediminis</name>
    <dbReference type="NCBI Taxonomy" id="2580412"/>
    <lineage>
        <taxon>Bacteria</taxon>
        <taxon>Pseudomonadati</taxon>
        <taxon>Pseudomonadota</taxon>
        <taxon>Gammaproteobacteria</taxon>
        <taxon>Thiotrichales</taxon>
        <taxon>Piscirickettsiaceae</taxon>
        <taxon>Thiomicrorhabdus</taxon>
    </lineage>
</organism>
<dbReference type="RefSeq" id="WP_138564640.1">
    <property type="nucleotide sequence ID" value="NZ_CP040602.1"/>
</dbReference>
<dbReference type="PANTHER" id="PTHR37482">
    <property type="entry name" value="OUTER MEMBRANE PROTEIN ASSEMBLY FACTOR BAME"/>
    <property type="match status" value="1"/>
</dbReference>
<dbReference type="OrthoDB" id="9808250at2"/>
<dbReference type="GO" id="GO:0043165">
    <property type="term" value="P:Gram-negative-bacterium-type cell outer membrane assembly"/>
    <property type="evidence" value="ECO:0007669"/>
    <property type="project" value="UniProtKB-UniRule"/>
</dbReference>
<keyword evidence="1 4" id="KW-0732">Signal</keyword>
<dbReference type="GO" id="GO:0051205">
    <property type="term" value="P:protein insertion into membrane"/>
    <property type="evidence" value="ECO:0007669"/>
    <property type="project" value="UniProtKB-UniRule"/>
</dbReference>
<feature type="domain" description="Outer membrane protein assembly factor BamE" evidence="5">
    <location>
        <begin position="50"/>
        <end position="121"/>
    </location>
</feature>
<evidence type="ECO:0000256" key="4">
    <source>
        <dbReference type="HAMAP-Rule" id="MF_00925"/>
    </source>
</evidence>
<dbReference type="Proteomes" id="UP000304864">
    <property type="component" value="Chromosome"/>
</dbReference>
<dbReference type="Gene3D" id="3.30.1450.10">
    <property type="match status" value="1"/>
</dbReference>
<proteinExistence type="inferred from homology"/>
<evidence type="ECO:0000313" key="6">
    <source>
        <dbReference type="EMBL" id="QCU89963.1"/>
    </source>
</evidence>
<dbReference type="GO" id="GO:1990063">
    <property type="term" value="C:Bam protein complex"/>
    <property type="evidence" value="ECO:0007669"/>
    <property type="project" value="TreeGrafter"/>
</dbReference>
<dbReference type="InterPro" id="IPR007450">
    <property type="entry name" value="BamE_dom"/>
</dbReference>
<dbReference type="KEGG" id="thig:FE785_04605"/>
<dbReference type="AlphaFoldDB" id="A0A4V1HHR7"/>
<accession>A0A4V1HHR7</accession>
<reference evidence="6 7" key="1">
    <citation type="submission" date="2019-05" db="EMBL/GenBank/DDBJ databases">
        <title>Thiomicrorhabdus sediminis sp. nov, a novel sulfur-oxidizing bacterium isolated from coastal sediment.</title>
        <authorList>
            <person name="Liu X."/>
        </authorList>
    </citation>
    <scope>NUCLEOTIDE SEQUENCE [LARGE SCALE GENOMIC DNA]</scope>
    <source>
        <strain evidence="6 7">G1</strain>
    </source>
</reference>
<dbReference type="HAMAP" id="MF_00925">
    <property type="entry name" value="OM_assembly_BamE"/>
    <property type="match status" value="1"/>
</dbReference>
<gene>
    <name evidence="4" type="primary">bamE</name>
    <name evidence="6" type="ORF">FE785_04605</name>
</gene>
<evidence type="ECO:0000313" key="7">
    <source>
        <dbReference type="Proteomes" id="UP000304864"/>
    </source>
</evidence>
<dbReference type="InterPro" id="IPR026592">
    <property type="entry name" value="BamE"/>
</dbReference>
<dbReference type="GO" id="GO:0030674">
    <property type="term" value="F:protein-macromolecule adaptor activity"/>
    <property type="evidence" value="ECO:0007669"/>
    <property type="project" value="TreeGrafter"/>
</dbReference>
<evidence type="ECO:0000259" key="5">
    <source>
        <dbReference type="Pfam" id="PF04355"/>
    </source>
</evidence>
<evidence type="ECO:0000256" key="3">
    <source>
        <dbReference type="ARBA" id="ARBA00023237"/>
    </source>
</evidence>
<name>A0A4V1HHR7_9GAMM</name>
<keyword evidence="3 4" id="KW-0998">Cell outer membrane</keyword>
<dbReference type="EMBL" id="CP040602">
    <property type="protein sequence ID" value="QCU89963.1"/>
    <property type="molecule type" value="Genomic_DNA"/>
</dbReference>
<comment type="subunit">
    <text evidence="4">Part of the Bam complex.</text>
</comment>
<comment type="function">
    <text evidence="4">Part of the outer membrane protein assembly complex, which is involved in assembly and insertion of beta-barrel proteins into the outer membrane.</text>
</comment>
<keyword evidence="2 4" id="KW-0472">Membrane</keyword>
<comment type="similarity">
    <text evidence="4">Belongs to the BamE family.</text>
</comment>